<accession>F7NL00</accession>
<comment type="caution">
    <text evidence="3">The sequence shown here is derived from an EMBL/GenBank/DDBJ whole genome shotgun (WGS) entry which is preliminary data.</text>
</comment>
<dbReference type="GO" id="GO:0016779">
    <property type="term" value="F:nucleotidyltransferase activity"/>
    <property type="evidence" value="ECO:0007669"/>
    <property type="project" value="InterPro"/>
</dbReference>
<dbReference type="Gene3D" id="3.30.460.10">
    <property type="entry name" value="Beta Polymerase, domain 2"/>
    <property type="match status" value="1"/>
</dbReference>
<dbReference type="InterPro" id="IPR002934">
    <property type="entry name" value="Polymerase_NTP_transf_dom"/>
</dbReference>
<feature type="domain" description="DUF4037" evidence="2">
    <location>
        <begin position="145"/>
        <end position="227"/>
    </location>
</feature>
<dbReference type="CDD" id="cd05403">
    <property type="entry name" value="NT_KNTase_like"/>
    <property type="match status" value="1"/>
</dbReference>
<dbReference type="EMBL" id="AFGF01000122">
    <property type="protein sequence ID" value="EGO63280.1"/>
    <property type="molecule type" value="Genomic_DNA"/>
</dbReference>
<evidence type="ECO:0000259" key="2">
    <source>
        <dbReference type="Pfam" id="PF13228"/>
    </source>
</evidence>
<evidence type="ECO:0000259" key="1">
    <source>
        <dbReference type="Pfam" id="PF01909"/>
    </source>
</evidence>
<dbReference type="Pfam" id="PF01909">
    <property type="entry name" value="NTP_transf_2"/>
    <property type="match status" value="1"/>
</dbReference>
<dbReference type="STRING" id="1009370.ALO_13862"/>
<reference evidence="3 4" key="1">
    <citation type="journal article" date="2011" name="EMBO J.">
        <title>Structural diversity of bacterial flagellar motors.</title>
        <authorList>
            <person name="Chen S."/>
            <person name="Beeby M."/>
            <person name="Murphy G.E."/>
            <person name="Leadbetter J.R."/>
            <person name="Hendrixson D.R."/>
            <person name="Briegel A."/>
            <person name="Li Z."/>
            <person name="Shi J."/>
            <person name="Tocheva E.I."/>
            <person name="Muller A."/>
            <person name="Dobro M.J."/>
            <person name="Jensen G.J."/>
        </authorList>
    </citation>
    <scope>NUCLEOTIDE SEQUENCE [LARGE SCALE GENOMIC DNA]</scope>
    <source>
        <strain evidence="3 4">DSM 6540</strain>
    </source>
</reference>
<dbReference type="eggNOG" id="COG1708">
    <property type="taxonomic scope" value="Bacteria"/>
</dbReference>
<protein>
    <submittedName>
        <fullName evidence="3">DNA polymerase, beta-like region</fullName>
    </submittedName>
</protein>
<sequence>MIEVNEMDQIETILQSVSNTLTPIKGIAGVVLGGSRARGTHTLESDIDIGIYYHSDTLDLTALDRAATVLDSEHRTGLIAPPGAWGNWVNGGGWLMINGCHVDFILRDILRVAQAIEDCREGRIAAHYQTGHPHTYLNAMYMGELATCRILSDRDGKIQEIQDKTHPYPQNMREAIIRFFMFEAGFSHMFADKNKNKQDAYYVAAHLVRSVSCLNQVLFALNGEYCINEKKAVRMIDGFQVKPPEYGRRIENLFSLAGYEEEQACTCLKNLIDDVEKLVREV</sequence>
<dbReference type="InterPro" id="IPR043519">
    <property type="entry name" value="NT_sf"/>
</dbReference>
<evidence type="ECO:0000313" key="4">
    <source>
        <dbReference type="Proteomes" id="UP000003240"/>
    </source>
</evidence>
<evidence type="ECO:0000313" key="3">
    <source>
        <dbReference type="EMBL" id="EGO63280.1"/>
    </source>
</evidence>
<name>F7NL00_9FIRM</name>
<dbReference type="Pfam" id="PF13228">
    <property type="entry name" value="DUF4037"/>
    <property type="match status" value="1"/>
</dbReference>
<gene>
    <name evidence="3" type="ORF">ALO_13862</name>
</gene>
<proteinExistence type="predicted"/>
<dbReference type="AlphaFoldDB" id="F7NL00"/>
<keyword evidence="4" id="KW-1185">Reference proteome</keyword>
<feature type="domain" description="Polymerase nucleotidyl transferase" evidence="1">
    <location>
        <begin position="25"/>
        <end position="112"/>
    </location>
</feature>
<dbReference type="Proteomes" id="UP000003240">
    <property type="component" value="Unassembled WGS sequence"/>
</dbReference>
<dbReference type="SUPFAM" id="SSF81301">
    <property type="entry name" value="Nucleotidyltransferase"/>
    <property type="match status" value="1"/>
</dbReference>
<dbReference type="InterPro" id="IPR025117">
    <property type="entry name" value="DUF4037"/>
</dbReference>
<organism evidence="3 4">
    <name type="scientific">Acetonema longum DSM 6540</name>
    <dbReference type="NCBI Taxonomy" id="1009370"/>
    <lineage>
        <taxon>Bacteria</taxon>
        <taxon>Bacillati</taxon>
        <taxon>Bacillota</taxon>
        <taxon>Negativicutes</taxon>
        <taxon>Acetonemataceae</taxon>
        <taxon>Acetonema</taxon>
    </lineage>
</organism>